<organism evidence="2 3">
    <name type="scientific">Thalassospira marina</name>
    <dbReference type="NCBI Taxonomy" id="2048283"/>
    <lineage>
        <taxon>Bacteria</taxon>
        <taxon>Pseudomonadati</taxon>
        <taxon>Pseudomonadota</taxon>
        <taxon>Alphaproteobacteria</taxon>
        <taxon>Rhodospirillales</taxon>
        <taxon>Thalassospiraceae</taxon>
        <taxon>Thalassospira</taxon>
    </lineage>
</organism>
<dbReference type="RefSeq" id="WP_101264653.1">
    <property type="nucleotide sequence ID" value="NZ_NWTK01000002.1"/>
</dbReference>
<evidence type="ECO:0000313" key="2">
    <source>
        <dbReference type="EMBL" id="PKR55606.1"/>
    </source>
</evidence>
<protein>
    <recommendedName>
        <fullName evidence="1">THIF-type NAD/FAD binding fold domain-containing protein</fullName>
    </recommendedName>
</protein>
<name>A0A2N3KYQ6_9PROT</name>
<proteinExistence type="predicted"/>
<dbReference type="GO" id="GO:0061503">
    <property type="term" value="F:tRNA threonylcarbamoyladenosine dehydratase"/>
    <property type="evidence" value="ECO:0007669"/>
    <property type="project" value="TreeGrafter"/>
</dbReference>
<accession>A0A2N3KYQ6</accession>
<dbReference type="SUPFAM" id="SSF54495">
    <property type="entry name" value="UBC-like"/>
    <property type="match status" value="1"/>
</dbReference>
<evidence type="ECO:0000259" key="1">
    <source>
        <dbReference type="Pfam" id="PF00899"/>
    </source>
</evidence>
<dbReference type="GO" id="GO:0061504">
    <property type="term" value="P:cyclic threonylcarbamoyladenosine biosynthetic process"/>
    <property type="evidence" value="ECO:0007669"/>
    <property type="project" value="TreeGrafter"/>
</dbReference>
<dbReference type="OrthoDB" id="7516877at2"/>
<dbReference type="Gene3D" id="3.40.50.720">
    <property type="entry name" value="NAD(P)-binding Rossmann-like Domain"/>
    <property type="match status" value="1"/>
</dbReference>
<dbReference type="Pfam" id="PF00899">
    <property type="entry name" value="ThiF"/>
    <property type="match status" value="1"/>
</dbReference>
<dbReference type="PANTHER" id="PTHR43267">
    <property type="entry name" value="TRNA THREONYLCARBAMOYLADENOSINE DEHYDRATASE"/>
    <property type="match status" value="1"/>
</dbReference>
<dbReference type="Gene3D" id="3.10.110.10">
    <property type="entry name" value="Ubiquitin Conjugating Enzyme"/>
    <property type="match status" value="1"/>
</dbReference>
<dbReference type="InterPro" id="IPR016135">
    <property type="entry name" value="UBQ-conjugating_enzyme/RWD"/>
</dbReference>
<dbReference type="InterPro" id="IPR035985">
    <property type="entry name" value="Ubiquitin-activating_enz"/>
</dbReference>
<dbReference type="InterPro" id="IPR045886">
    <property type="entry name" value="ThiF/MoeB/HesA"/>
</dbReference>
<feature type="domain" description="THIF-type NAD/FAD binding fold" evidence="1">
    <location>
        <begin position="294"/>
        <end position="431"/>
    </location>
</feature>
<dbReference type="EMBL" id="NWTK01000002">
    <property type="protein sequence ID" value="PKR55606.1"/>
    <property type="molecule type" value="Genomic_DNA"/>
</dbReference>
<dbReference type="InterPro" id="IPR000594">
    <property type="entry name" value="ThiF_NAD_FAD-bd"/>
</dbReference>
<evidence type="ECO:0000313" key="3">
    <source>
        <dbReference type="Proteomes" id="UP000233597"/>
    </source>
</evidence>
<sequence>MTWWLLQHSRLQSEKLDLAVLEGDVDWLQVSCWQANSSLEMCVDFRISHGSRDFAFQMVYPSVFPDVPPMIYTEDHSRISNHQYGPDGELCLEHRPDNWMPTVTGADMIRSCQRLLSEEYVDSEREFHARSAHENSLARDLRSKSFRLILSKKGLEALNTIEDRTCIPLTINNNAIGSTYVASVKMIGRKEDPFWSEESLLPGEEQSEDVYALRLSGFQPTDVMTTDDLKNQFEACELHQLVSDLVSVDEVIYLLVGDADNWVLLIIFGKITERKIMPYATVLMPEDEHRLPTELQALAEKIVGIVGCGSVGSKVAASLCRSGVGKFLLIDEDVFFPGNAVRNELSLREVGAHKSYAVRQRLQDLNPSCMVRALRLSLGGQESAKSMANAIEALGECDLLIDATASPVAFNLIASVATRRKKPMIWAEVYAGGVGGLVARARPDIDPVPLSARAQLETWYSDQDVDWVRADKTAPYSAEGPQGQPLIAGDPEVSVIASHTSAFAVDILSRPDASSYPVSAYVIGLSSEWIFQEPFDTRPVELMPDGDWGEKYDDLTADDYVRILQDHLPVTEDADENPTPQ</sequence>
<comment type="caution">
    <text evidence="2">The sequence shown here is derived from an EMBL/GenBank/DDBJ whole genome shotgun (WGS) entry which is preliminary data.</text>
</comment>
<gene>
    <name evidence="2" type="ORF">COO20_05455</name>
</gene>
<dbReference type="SUPFAM" id="SSF69572">
    <property type="entry name" value="Activating enzymes of the ubiquitin-like proteins"/>
    <property type="match status" value="1"/>
</dbReference>
<dbReference type="PANTHER" id="PTHR43267:SF1">
    <property type="entry name" value="TRNA THREONYLCARBAMOYLADENOSINE DEHYDRATASE"/>
    <property type="match status" value="1"/>
</dbReference>
<reference evidence="2 3" key="1">
    <citation type="submission" date="2017-09" db="EMBL/GenBank/DDBJ databases">
        <title>Biodiversity and function of Thalassospira species in the particle-attached aromatic-hydrocarbon-degrading consortia from the surface seawater of the South China Sea.</title>
        <authorList>
            <person name="Dong C."/>
            <person name="Liu R."/>
            <person name="Shao Z."/>
        </authorList>
    </citation>
    <scope>NUCLEOTIDE SEQUENCE [LARGE SCALE GENOMIC DNA]</scope>
    <source>
        <strain evidence="2 3">CSC1P2</strain>
    </source>
</reference>
<dbReference type="AlphaFoldDB" id="A0A2N3KYQ6"/>
<dbReference type="Proteomes" id="UP000233597">
    <property type="component" value="Unassembled WGS sequence"/>
</dbReference>
<dbReference type="GO" id="GO:0008641">
    <property type="term" value="F:ubiquitin-like modifier activating enzyme activity"/>
    <property type="evidence" value="ECO:0007669"/>
    <property type="project" value="InterPro"/>
</dbReference>